<dbReference type="Gene3D" id="1.50.10.100">
    <property type="entry name" value="Chondroitin AC/alginate lyase"/>
    <property type="match status" value="1"/>
</dbReference>
<dbReference type="SUPFAM" id="SSF49785">
    <property type="entry name" value="Galactose-binding domain-like"/>
    <property type="match status" value="1"/>
</dbReference>
<gene>
    <name evidence="9" type="ORF">NMU02_10545</name>
</gene>
<dbReference type="InterPro" id="IPR011013">
    <property type="entry name" value="Gal_mutarotase_sf_dom"/>
</dbReference>
<comment type="caution">
    <text evidence="9">The sequence shown here is derived from an EMBL/GenBank/DDBJ whole genome shotgun (WGS) entry which is preliminary data.</text>
</comment>
<evidence type="ECO:0000256" key="4">
    <source>
        <dbReference type="ARBA" id="ARBA00022837"/>
    </source>
</evidence>
<dbReference type="Pfam" id="PF09093">
    <property type="entry name" value="Lyase_catalyt"/>
    <property type="match status" value="1"/>
</dbReference>
<dbReference type="InterPro" id="IPR008979">
    <property type="entry name" value="Galactose-bd-like_sf"/>
</dbReference>
<dbReference type="PANTHER" id="PTHR37322:SF3">
    <property type="entry name" value="CHONDROITIN SULFATE ABC EXOLYASE"/>
    <property type="match status" value="1"/>
</dbReference>
<dbReference type="InterPro" id="IPR008929">
    <property type="entry name" value="Chondroitin_lyas"/>
</dbReference>
<evidence type="ECO:0000259" key="6">
    <source>
        <dbReference type="Pfam" id="PF02278"/>
    </source>
</evidence>
<evidence type="ECO:0000256" key="1">
    <source>
        <dbReference type="ARBA" id="ARBA00001913"/>
    </source>
</evidence>
<evidence type="ECO:0000313" key="10">
    <source>
        <dbReference type="Proteomes" id="UP001205603"/>
    </source>
</evidence>
<keyword evidence="4" id="KW-0106">Calcium</keyword>
<accession>A0ABT1MIT1</accession>
<dbReference type="EMBL" id="JANDHW010000010">
    <property type="protein sequence ID" value="MCP9612530.1"/>
    <property type="molecule type" value="Genomic_DNA"/>
</dbReference>
<reference evidence="9 10" key="1">
    <citation type="submission" date="2022-07" db="EMBL/GenBank/DDBJ databases">
        <title>Fecal culturing of patients with breast cancer.</title>
        <authorList>
            <person name="Teng N.M.Y."/>
            <person name="Kiu R."/>
            <person name="Evans R."/>
            <person name="Baker D.J."/>
            <person name="Zenner C."/>
            <person name="Robinson S.D."/>
            <person name="Hall L.J."/>
        </authorList>
    </citation>
    <scope>NUCLEOTIDE SEQUENCE [LARGE SCALE GENOMIC DNA]</scope>
    <source>
        <strain evidence="9 10">LH1063</strain>
    </source>
</reference>
<comment type="subunit">
    <text evidence="3">Monomer.</text>
</comment>
<feature type="domain" description="Lyase catalytic" evidence="8">
    <location>
        <begin position="207"/>
        <end position="543"/>
    </location>
</feature>
<name>A0ABT1MIT1_9BACT</name>
<dbReference type="InterPro" id="IPR015177">
    <property type="entry name" value="Lyase_catalyt"/>
</dbReference>
<evidence type="ECO:0000256" key="3">
    <source>
        <dbReference type="ARBA" id="ARBA00011245"/>
    </source>
</evidence>
<organism evidence="9 10">
    <name type="scientific">Coprobacter tertius</name>
    <dbReference type="NCBI Taxonomy" id="2944915"/>
    <lineage>
        <taxon>Bacteria</taxon>
        <taxon>Pseudomonadati</taxon>
        <taxon>Bacteroidota</taxon>
        <taxon>Bacteroidia</taxon>
        <taxon>Bacteroidales</taxon>
        <taxon>Barnesiellaceae</taxon>
        <taxon>Coprobacter</taxon>
    </lineage>
</organism>
<dbReference type="Gene3D" id="2.60.220.10">
    <property type="entry name" value="Polysaccharide lyase family 8-like, C-terminal"/>
    <property type="match status" value="1"/>
</dbReference>
<dbReference type="InterPro" id="IPR015176">
    <property type="entry name" value="Lyase_N"/>
</dbReference>
<proteinExistence type="inferred from homology"/>
<keyword evidence="10" id="KW-1185">Reference proteome</keyword>
<keyword evidence="5" id="KW-0456">Lyase</keyword>
<dbReference type="Pfam" id="PF02278">
    <property type="entry name" value="Lyase_8"/>
    <property type="match status" value="1"/>
</dbReference>
<dbReference type="SUPFAM" id="SSF74650">
    <property type="entry name" value="Galactose mutarotase-like"/>
    <property type="match status" value="1"/>
</dbReference>
<sequence>MKKLYFIIIVLCLFSEIKAERIDFSDGICKDIGTTSGAKISLDSIFTKGKGPSLAWQWKKEEQKLVFSVPEILNKALETRRGGLTMWIYNNTALKSPLKIKFEDEDGSIPYYFDFNLDFSGWRACWISFANMQGDHGKKKLESWIIESPIGIKKGNLLFSRIDFPQQGVHHQATPDFQLPKNNRLPTRELWHWCRLYEWENNPYDIPLISNVDNNVKKDIETVAARLDKMLVPPGRKVNINKATEIYKQAGIHKVKGRWIGAPLLSKDECDKKAGELTLNDVETMLYQFACDWKYNGNESSRKAFFDVFDYAIDQGFAWGSGMGTNHHYGYQVRNIYKAAWMMRDELREAHAEGREIIRTLTYWSALSETRIPYVYGRDELLDSWNTLLLPKVICAILQPDLPEQLRSMQGISRWLSGSLDFTPGTIGGIKTDGTMFHHGGFYPAYSIGAIGTLGVYLELTNKTSFTITAKAASHLKLALQTMRNYSNLRDWGIGISGRHPFDGSISEDAVKTFALLAERGIHAENKNEIDEELAADYLRLKPRSDFYRKRFEEKGIQEAVAPSGFFVYNYGATGIFRRDNWMVTLKGYNSDVWSSEIYVSDNRYGRYQSYGSVQIYANGNPVSAKESGFAENGWDWNRLPGTTTIHLPLEILESPLTGTLMEHSPENFAGSSSLEGMNGIFGMKLQERNRKNFNPSFHARKSVFCFDNRMICLASSISNDNKDFPTETTLFQLALEDKNDTVFYNGKTWDIFPLSKEIKNSADAWLSDTKGNVYYIPAGQDLHISKCEQYSRDNKKKNPTKGNFVSAWLSHGCSPRHAGYEYMVAVQPSGKIIPGYTVLRKDSIAHIVRDDISGIIGFVVFETMNDLQETSVSAITGETLVMMRETGKETCIMSVCDPSLHLEEKTYTTAKPSRPVIKEICLRGNWSLADISPLVTVEYEADRTILKVTCAEGRPVEFGLIKEI</sequence>
<dbReference type="PANTHER" id="PTHR37322">
    <property type="match status" value="1"/>
</dbReference>
<evidence type="ECO:0000259" key="7">
    <source>
        <dbReference type="Pfam" id="PF09092"/>
    </source>
</evidence>
<dbReference type="InterPro" id="IPR011071">
    <property type="entry name" value="Lyase_8-like_C"/>
</dbReference>
<dbReference type="InterPro" id="IPR039174">
    <property type="entry name" value="Chondroitin_ABC_lyase"/>
</dbReference>
<dbReference type="InterPro" id="IPR003159">
    <property type="entry name" value="Lyase_8_central_dom"/>
</dbReference>
<evidence type="ECO:0000313" key="9">
    <source>
        <dbReference type="EMBL" id="MCP9612530.1"/>
    </source>
</evidence>
<dbReference type="SUPFAM" id="SSF48230">
    <property type="entry name" value="Chondroitin AC/alginate lyase"/>
    <property type="match status" value="1"/>
</dbReference>
<feature type="domain" description="Lyase N-terminal" evidence="7">
    <location>
        <begin position="24"/>
        <end position="180"/>
    </location>
</feature>
<comment type="similarity">
    <text evidence="2">Belongs to the polysaccharide lyase 8 family.</text>
</comment>
<feature type="domain" description="Polysaccharide lyase family 8 central" evidence="6">
    <location>
        <begin position="576"/>
        <end position="826"/>
    </location>
</feature>
<dbReference type="Gene3D" id="2.60.120.430">
    <property type="entry name" value="Galactose-binding lectin"/>
    <property type="match status" value="1"/>
</dbReference>
<dbReference type="Gene3D" id="2.70.98.10">
    <property type="match status" value="1"/>
</dbReference>
<dbReference type="Pfam" id="PF09092">
    <property type="entry name" value="Lyase_N"/>
    <property type="match status" value="1"/>
</dbReference>
<dbReference type="RefSeq" id="WP_255027849.1">
    <property type="nucleotide sequence ID" value="NZ_JANDHW010000010.1"/>
</dbReference>
<evidence type="ECO:0000256" key="2">
    <source>
        <dbReference type="ARBA" id="ARBA00006699"/>
    </source>
</evidence>
<evidence type="ECO:0000259" key="8">
    <source>
        <dbReference type="Pfam" id="PF09093"/>
    </source>
</evidence>
<dbReference type="Proteomes" id="UP001205603">
    <property type="component" value="Unassembled WGS sequence"/>
</dbReference>
<protein>
    <submittedName>
        <fullName evidence="9">Chondroitinase</fullName>
    </submittedName>
</protein>
<comment type="cofactor">
    <cofactor evidence="1">
        <name>Ca(2+)</name>
        <dbReference type="ChEBI" id="CHEBI:29108"/>
    </cofactor>
</comment>
<dbReference type="SUPFAM" id="SSF49863">
    <property type="entry name" value="Hyaluronate lyase-like, C-terminal domain"/>
    <property type="match status" value="1"/>
</dbReference>
<dbReference type="InterPro" id="IPR014718">
    <property type="entry name" value="GH-type_carb-bd"/>
</dbReference>
<evidence type="ECO:0000256" key="5">
    <source>
        <dbReference type="ARBA" id="ARBA00023239"/>
    </source>
</evidence>